<dbReference type="EMBL" id="JAVREO010000125">
    <property type="protein sequence ID" value="MDT0270979.1"/>
    <property type="molecule type" value="Genomic_DNA"/>
</dbReference>
<proteinExistence type="predicted"/>
<keyword evidence="3" id="KW-1185">Reference proteome</keyword>
<keyword evidence="1" id="KW-1133">Transmembrane helix</keyword>
<evidence type="ECO:0000313" key="3">
    <source>
        <dbReference type="Proteomes" id="UP001183410"/>
    </source>
</evidence>
<comment type="caution">
    <text evidence="2">The sequence shown here is derived from an EMBL/GenBank/DDBJ whole genome shotgun (WGS) entry which is preliminary data.</text>
</comment>
<sequence length="92" mass="9939">MLQRQLAGPLEGVGGLFAMSVDAARFVVRRPFQWREFLDQSWFVARVSMAPTLLVAIPFTVLVSFTLNILLRELGAADLSGAGAAFGAVTQV</sequence>
<feature type="transmembrane region" description="Helical" evidence="1">
    <location>
        <begin position="49"/>
        <end position="71"/>
    </location>
</feature>
<dbReference type="Proteomes" id="UP001183410">
    <property type="component" value="Unassembled WGS sequence"/>
</dbReference>
<feature type="non-terminal residue" evidence="2">
    <location>
        <position position="92"/>
    </location>
</feature>
<keyword evidence="1" id="KW-0472">Membrane</keyword>
<gene>
    <name evidence="2" type="ORF">RM844_32395</name>
</gene>
<keyword evidence="1" id="KW-0812">Transmembrane</keyword>
<evidence type="ECO:0000313" key="2">
    <source>
        <dbReference type="EMBL" id="MDT0270979.1"/>
    </source>
</evidence>
<evidence type="ECO:0000256" key="1">
    <source>
        <dbReference type="SAM" id="Phobius"/>
    </source>
</evidence>
<reference evidence="3" key="1">
    <citation type="submission" date="2023-07" db="EMBL/GenBank/DDBJ databases">
        <title>30 novel species of actinomycetes from the DSMZ collection.</title>
        <authorList>
            <person name="Nouioui I."/>
        </authorList>
    </citation>
    <scope>NUCLEOTIDE SEQUENCE [LARGE SCALE GENOMIC DNA]</scope>
    <source>
        <strain evidence="3">DSM 44915</strain>
    </source>
</reference>
<name>A0ABU2K2D6_9ACTN</name>
<organism evidence="2 3">
    <name type="scientific">Streptomyces chisholmiae</name>
    <dbReference type="NCBI Taxonomy" id="3075540"/>
    <lineage>
        <taxon>Bacteria</taxon>
        <taxon>Bacillati</taxon>
        <taxon>Actinomycetota</taxon>
        <taxon>Actinomycetes</taxon>
        <taxon>Kitasatosporales</taxon>
        <taxon>Streptomycetaceae</taxon>
        <taxon>Streptomyces</taxon>
    </lineage>
</organism>
<feature type="transmembrane region" description="Helical" evidence="1">
    <location>
        <begin position="6"/>
        <end position="28"/>
    </location>
</feature>
<accession>A0ABU2K2D6</accession>
<protein>
    <submittedName>
        <fullName evidence="2">ABC transporter permease</fullName>
    </submittedName>
</protein>